<dbReference type="InterPro" id="IPR018060">
    <property type="entry name" value="HTH_AraC"/>
</dbReference>
<accession>A0A7W9TMN5</accession>
<keyword evidence="4" id="KW-0804">Transcription</keyword>
<dbReference type="GO" id="GO:0003700">
    <property type="term" value="F:DNA-binding transcription factor activity"/>
    <property type="evidence" value="ECO:0007669"/>
    <property type="project" value="InterPro"/>
</dbReference>
<proteinExistence type="predicted"/>
<dbReference type="InterPro" id="IPR018062">
    <property type="entry name" value="HTH_AraC-typ_CS"/>
</dbReference>
<evidence type="ECO:0000256" key="3">
    <source>
        <dbReference type="ARBA" id="ARBA00023159"/>
    </source>
</evidence>
<sequence length="325" mass="37180">MNSRRRLASIPILDLGQVYDQRYADADFHYDGHDRLCEFFGRSVAVHRHDRFFQIHYLHNGHVHLYLDDLQYRLDGPLCFLTPPGVPHAFVTDAACEGQVITVRQQLVWKLFDGEAALSLRLNQPLCVSLGEQRGEAARVAAHLEPLFHQVADEFAGRRDGREANLLALLRLILAKLLHLVEQAQHDNPVPAHDLLQFHRFNQLVEARYTEHWPLQRYAGELGLTTARLNLICRRLAGMSSKQLIFERQLQEAKRLLLHSGQSVNQIGFVLGFCDPAYFSRFFRRHVGMSPSDYLARRGIAVKPCEKSKINGESCIQRTPSMLLS</sequence>
<dbReference type="AlphaFoldDB" id="A0A7W9TMN5"/>
<keyword evidence="6" id="KW-0503">Monooxygenase</keyword>
<feature type="domain" description="HTH araC/xylS-type" evidence="5">
    <location>
        <begin position="199"/>
        <end position="297"/>
    </location>
</feature>
<dbReference type="PANTHER" id="PTHR43280:SF19">
    <property type="entry name" value="4-HYDROXYPHENYLACETATE CATABOLISM PROTEIN"/>
    <property type="match status" value="1"/>
</dbReference>
<name>A0A7W9TMN5_CASDE</name>
<dbReference type="SMART" id="SM00342">
    <property type="entry name" value="HTH_ARAC"/>
    <property type="match status" value="1"/>
</dbReference>
<evidence type="ECO:0000256" key="2">
    <source>
        <dbReference type="ARBA" id="ARBA00023125"/>
    </source>
</evidence>
<dbReference type="Gene3D" id="1.10.10.60">
    <property type="entry name" value="Homeodomain-like"/>
    <property type="match status" value="1"/>
</dbReference>
<dbReference type="Gene3D" id="2.60.120.10">
    <property type="entry name" value="Jelly Rolls"/>
    <property type="match status" value="1"/>
</dbReference>
<dbReference type="Pfam" id="PF12833">
    <property type="entry name" value="HTH_18"/>
    <property type="match status" value="1"/>
</dbReference>
<dbReference type="SUPFAM" id="SSF51182">
    <property type="entry name" value="RmlC-like cupins"/>
    <property type="match status" value="1"/>
</dbReference>
<keyword evidence="6" id="KW-0560">Oxidoreductase</keyword>
<protein>
    <submittedName>
        <fullName evidence="6">AraC family 4-hydroxyphenylacetate 3-monooxygenase operon regulatory protein</fullName>
    </submittedName>
</protein>
<dbReference type="SUPFAM" id="SSF46689">
    <property type="entry name" value="Homeodomain-like"/>
    <property type="match status" value="1"/>
</dbReference>
<evidence type="ECO:0000313" key="6">
    <source>
        <dbReference type="EMBL" id="MBB6082452.1"/>
    </source>
</evidence>
<gene>
    <name evidence="6" type="ORF">HNR28_000472</name>
</gene>
<dbReference type="InterPro" id="IPR014710">
    <property type="entry name" value="RmlC-like_jellyroll"/>
</dbReference>
<dbReference type="PROSITE" id="PS01124">
    <property type="entry name" value="HTH_ARAC_FAMILY_2"/>
    <property type="match status" value="1"/>
</dbReference>
<dbReference type="PRINTS" id="PR00032">
    <property type="entry name" value="HTHARAC"/>
</dbReference>
<evidence type="ECO:0000256" key="1">
    <source>
        <dbReference type="ARBA" id="ARBA00023015"/>
    </source>
</evidence>
<evidence type="ECO:0000259" key="5">
    <source>
        <dbReference type="PROSITE" id="PS01124"/>
    </source>
</evidence>
<evidence type="ECO:0000256" key="4">
    <source>
        <dbReference type="ARBA" id="ARBA00023163"/>
    </source>
</evidence>
<keyword evidence="1" id="KW-0805">Transcription regulation</keyword>
<dbReference type="PANTHER" id="PTHR43280">
    <property type="entry name" value="ARAC-FAMILY TRANSCRIPTIONAL REGULATOR"/>
    <property type="match status" value="1"/>
</dbReference>
<comment type="caution">
    <text evidence="6">The sequence shown here is derived from an EMBL/GenBank/DDBJ whole genome shotgun (WGS) entry which is preliminary data.</text>
</comment>
<keyword evidence="3" id="KW-0010">Activator</keyword>
<dbReference type="GO" id="GO:0004497">
    <property type="term" value="F:monooxygenase activity"/>
    <property type="evidence" value="ECO:0007669"/>
    <property type="project" value="UniProtKB-KW"/>
</dbReference>
<keyword evidence="2" id="KW-0238">DNA-binding</keyword>
<dbReference type="Proteomes" id="UP000541136">
    <property type="component" value="Unassembled WGS sequence"/>
</dbReference>
<reference evidence="6 7" key="1">
    <citation type="submission" date="2020-08" db="EMBL/GenBank/DDBJ databases">
        <title>Genomic Encyclopedia of Type Strains, Phase IV (KMG-IV): sequencing the most valuable type-strain genomes for metagenomic binning, comparative biology and taxonomic classification.</title>
        <authorList>
            <person name="Goeker M."/>
        </authorList>
    </citation>
    <scope>NUCLEOTIDE SEQUENCE [LARGE SCALE GENOMIC DNA]</scope>
    <source>
        <strain evidence="6 7">DSM 12141</strain>
    </source>
</reference>
<dbReference type="EMBL" id="JACHIB010000002">
    <property type="protein sequence ID" value="MBB6082452.1"/>
    <property type="molecule type" value="Genomic_DNA"/>
</dbReference>
<dbReference type="InterPro" id="IPR011983">
    <property type="entry name" value="HpaA_TReg"/>
</dbReference>
<dbReference type="Pfam" id="PF02311">
    <property type="entry name" value="AraC_binding"/>
    <property type="match status" value="1"/>
</dbReference>
<dbReference type="InterPro" id="IPR020449">
    <property type="entry name" value="Tscrpt_reg_AraC-type_HTH"/>
</dbReference>
<dbReference type="InterPro" id="IPR011051">
    <property type="entry name" value="RmlC_Cupin_sf"/>
</dbReference>
<dbReference type="RefSeq" id="WP_151024401.1">
    <property type="nucleotide sequence ID" value="NZ_JACHIB010000002.1"/>
</dbReference>
<evidence type="ECO:0000313" key="7">
    <source>
        <dbReference type="Proteomes" id="UP000541136"/>
    </source>
</evidence>
<dbReference type="PROSITE" id="PS00041">
    <property type="entry name" value="HTH_ARAC_FAMILY_1"/>
    <property type="match status" value="1"/>
</dbReference>
<organism evidence="6 7">
    <name type="scientific">Castellaniella defragrans</name>
    <name type="common">Alcaligenes defragrans</name>
    <dbReference type="NCBI Taxonomy" id="75697"/>
    <lineage>
        <taxon>Bacteria</taxon>
        <taxon>Pseudomonadati</taxon>
        <taxon>Pseudomonadota</taxon>
        <taxon>Betaproteobacteria</taxon>
        <taxon>Burkholderiales</taxon>
        <taxon>Alcaligenaceae</taxon>
        <taxon>Castellaniella</taxon>
    </lineage>
</organism>
<dbReference type="InterPro" id="IPR003313">
    <property type="entry name" value="AraC-bd"/>
</dbReference>
<dbReference type="NCBIfam" id="TIGR02297">
    <property type="entry name" value="HpaA"/>
    <property type="match status" value="1"/>
</dbReference>
<dbReference type="InterPro" id="IPR009057">
    <property type="entry name" value="Homeodomain-like_sf"/>
</dbReference>
<dbReference type="GO" id="GO:0043565">
    <property type="term" value="F:sequence-specific DNA binding"/>
    <property type="evidence" value="ECO:0007669"/>
    <property type="project" value="InterPro"/>
</dbReference>